<protein>
    <submittedName>
        <fullName evidence="1">Transposase</fullName>
    </submittedName>
</protein>
<accession>A0A5Q0LWT3</accession>
<name>A0A5Q0LWT3_VARPD</name>
<dbReference type="EMBL" id="CP045644">
    <property type="protein sequence ID" value="QFZ81890.1"/>
    <property type="molecule type" value="Genomic_DNA"/>
</dbReference>
<dbReference type="SUPFAM" id="SSF48295">
    <property type="entry name" value="TrpR-like"/>
    <property type="match status" value="1"/>
</dbReference>
<evidence type="ECO:0000313" key="1">
    <source>
        <dbReference type="EMBL" id="QFZ81890.1"/>
    </source>
</evidence>
<organism evidence="1 2">
    <name type="scientific">Variovorax paradoxus</name>
    <dbReference type="NCBI Taxonomy" id="34073"/>
    <lineage>
        <taxon>Bacteria</taxon>
        <taxon>Pseudomonadati</taxon>
        <taxon>Pseudomonadota</taxon>
        <taxon>Betaproteobacteria</taxon>
        <taxon>Burkholderiales</taxon>
        <taxon>Comamonadaceae</taxon>
        <taxon>Variovorax</taxon>
    </lineage>
</organism>
<sequence length="123" mass="13689">MDMMANGQEVRRRRYSEELKQQVLSECERPNASVAKVAMAHGINANVVHSWRKKVRESLETPDAIALQEPTFVPMMLPPVASAVSASPTQIQVQIKRGAVVISVDWPLEAAAQLGIWTRELLK</sequence>
<dbReference type="Pfam" id="PF01527">
    <property type="entry name" value="HTH_Tnp_1"/>
    <property type="match status" value="1"/>
</dbReference>
<dbReference type="GO" id="GO:0004803">
    <property type="term" value="F:transposase activity"/>
    <property type="evidence" value="ECO:0007669"/>
    <property type="project" value="InterPro"/>
</dbReference>
<gene>
    <name evidence="1" type="ORF">GFK26_03440</name>
</gene>
<evidence type="ECO:0000313" key="2">
    <source>
        <dbReference type="Proteomes" id="UP000326780"/>
    </source>
</evidence>
<proteinExistence type="predicted"/>
<dbReference type="GO" id="GO:0043565">
    <property type="term" value="F:sequence-specific DNA binding"/>
    <property type="evidence" value="ECO:0007669"/>
    <property type="project" value="InterPro"/>
</dbReference>
<dbReference type="GO" id="GO:0006313">
    <property type="term" value="P:DNA transposition"/>
    <property type="evidence" value="ECO:0007669"/>
    <property type="project" value="InterPro"/>
</dbReference>
<dbReference type="Proteomes" id="UP000326780">
    <property type="component" value="Chromosome"/>
</dbReference>
<dbReference type="NCBIfam" id="NF047595">
    <property type="entry name" value="IS66_ISRel24_TnpA"/>
    <property type="match status" value="1"/>
</dbReference>
<dbReference type="AlphaFoldDB" id="A0A5Q0LWT3"/>
<dbReference type="InterPro" id="IPR002514">
    <property type="entry name" value="Transposase_8"/>
</dbReference>
<reference evidence="1 2" key="1">
    <citation type="submission" date="2019-10" db="EMBL/GenBank/DDBJ databases">
        <title>Complete genome sequence of Variovorax paradoxus 5C-2.</title>
        <authorList>
            <person name="Gogoleva N.E."/>
            <person name="Balkin A.S."/>
        </authorList>
    </citation>
    <scope>NUCLEOTIDE SEQUENCE [LARGE SCALE GENOMIC DNA]</scope>
    <source>
        <strain evidence="1 2">5C-2</strain>
    </source>
</reference>
<dbReference type="RefSeq" id="WP_093299084.1">
    <property type="nucleotide sequence ID" value="NZ_CP045644.1"/>
</dbReference>
<dbReference type="InterPro" id="IPR010921">
    <property type="entry name" value="Trp_repressor/repl_initiator"/>
</dbReference>